<proteinExistence type="predicted"/>
<accession>A0A9W8YBR4</accession>
<feature type="compositionally biased region" description="Polar residues" evidence="1">
    <location>
        <begin position="74"/>
        <end position="95"/>
    </location>
</feature>
<sequence>MKLSFTTGIASSNSTSGSSISSKRSRSNDTDSRIKDAGTARTQTTLTMWKRSKPTKKPVSSASNKSAEQHAVPSLTSSLNYRRQDPTSIATTFNSPKRYGSEQDNPEYSQEPKRAVSEPLKLVECNSAPNTTTILDEDVLFSDYDEPEPDSSTEDSIDSINSTVAIDLLASAQSPSMLQSASYFTELQQSIQRSLSSEWAEIEAFLHTDYVPQELEEFNDLFEAFRRQETGFSGWNPAFLVTPSGHPGERLHLKLHYPTFRSQHLEYGESADDTNNSTKLLMRKGLDASNAFWFEACFRRQTPTSSRHQECATKLWPTEVKDTHSSFSHLCEGFRKKVLLLFGAVNRKNFNLRYAVVERTVRTSPTELVTVGIVRRPNEAIHYLVVYCPHPEWLLWNWTTWAGRYYDACINVAATLTGLEVLPHLFEQRASCVKVNATQKNALRDADTTRKLEKQNKVRCHPDDLPPNVQLFAANNGIPKDRLKTHFQGGWSVAQLVYEFIKARQPSTSSWNNGVRMPRNLPRNLPAQPTSGLSTRSSSSTSSALCIVPNVTKSKNPIIKTAVIHKGQEILLMCIRCGKTPHSKPVDRKPVFVTISAAAGKYIAQRQACATPACNPKGRKGQIDQFMVPQDPNIPFIRSDNLSKVAIPEDTKTG</sequence>
<gene>
    <name evidence="2" type="ORF">N0V83_004341</name>
</gene>
<name>A0A9W8YBR4_9PLEO</name>
<dbReference type="Proteomes" id="UP001140560">
    <property type="component" value="Unassembled WGS sequence"/>
</dbReference>
<feature type="compositionally biased region" description="Basic and acidic residues" evidence="1">
    <location>
        <begin position="26"/>
        <end position="38"/>
    </location>
</feature>
<feature type="region of interest" description="Disordered" evidence="1">
    <location>
        <begin position="1"/>
        <end position="115"/>
    </location>
</feature>
<evidence type="ECO:0000313" key="3">
    <source>
        <dbReference type="Proteomes" id="UP001140560"/>
    </source>
</evidence>
<evidence type="ECO:0000313" key="2">
    <source>
        <dbReference type="EMBL" id="KAJ4371125.1"/>
    </source>
</evidence>
<protein>
    <submittedName>
        <fullName evidence="2">Uncharacterized protein</fullName>
    </submittedName>
</protein>
<reference evidence="2" key="1">
    <citation type="submission" date="2022-10" db="EMBL/GenBank/DDBJ databases">
        <title>Tapping the CABI collections for fungal endophytes: first genome assemblies for Collariella, Neodidymelliopsis, Ascochyta clinopodiicola, Didymella pomorum, Didymosphaeria variabile, Neocosmospora piperis and Neocucurbitaria cava.</title>
        <authorList>
            <person name="Hill R."/>
        </authorList>
    </citation>
    <scope>NUCLEOTIDE SEQUENCE</scope>
    <source>
        <strain evidence="2">IMI 356814</strain>
    </source>
</reference>
<feature type="region of interest" description="Disordered" evidence="1">
    <location>
        <begin position="509"/>
        <end position="540"/>
    </location>
</feature>
<dbReference type="EMBL" id="JAPEUY010000007">
    <property type="protein sequence ID" value="KAJ4371125.1"/>
    <property type="molecule type" value="Genomic_DNA"/>
</dbReference>
<comment type="caution">
    <text evidence="2">The sequence shown here is derived from an EMBL/GenBank/DDBJ whole genome shotgun (WGS) entry which is preliminary data.</text>
</comment>
<dbReference type="OrthoDB" id="3790073at2759"/>
<organism evidence="2 3">
    <name type="scientific">Neocucurbitaria cava</name>
    <dbReference type="NCBI Taxonomy" id="798079"/>
    <lineage>
        <taxon>Eukaryota</taxon>
        <taxon>Fungi</taxon>
        <taxon>Dikarya</taxon>
        <taxon>Ascomycota</taxon>
        <taxon>Pezizomycotina</taxon>
        <taxon>Dothideomycetes</taxon>
        <taxon>Pleosporomycetidae</taxon>
        <taxon>Pleosporales</taxon>
        <taxon>Pleosporineae</taxon>
        <taxon>Cucurbitariaceae</taxon>
        <taxon>Neocucurbitaria</taxon>
    </lineage>
</organism>
<evidence type="ECO:0000256" key="1">
    <source>
        <dbReference type="SAM" id="MobiDB-lite"/>
    </source>
</evidence>
<feature type="compositionally biased region" description="Low complexity" evidence="1">
    <location>
        <begin position="530"/>
        <end position="540"/>
    </location>
</feature>
<feature type="compositionally biased region" description="Low complexity" evidence="1">
    <location>
        <begin position="7"/>
        <end position="22"/>
    </location>
</feature>
<dbReference type="AlphaFoldDB" id="A0A9W8YBR4"/>
<keyword evidence="3" id="KW-1185">Reference proteome</keyword>